<evidence type="ECO:0000313" key="3">
    <source>
        <dbReference type="EMBL" id="TCS66126.1"/>
    </source>
</evidence>
<dbReference type="AlphaFoldDB" id="A0A4R3JKP6"/>
<evidence type="ECO:0000313" key="2">
    <source>
        <dbReference type="EMBL" id="GBU06555.1"/>
    </source>
</evidence>
<keyword evidence="5" id="KW-1185">Reference proteome</keyword>
<evidence type="ECO:0008006" key="6">
    <source>
        <dbReference type="Google" id="ProtNLM"/>
    </source>
</evidence>
<dbReference type="Proteomes" id="UP000294613">
    <property type="component" value="Unassembled WGS sequence"/>
</dbReference>
<dbReference type="EMBL" id="BHEO01000008">
    <property type="protein sequence ID" value="GBU06555.1"/>
    <property type="molecule type" value="Genomic_DNA"/>
</dbReference>
<sequence>MRKTRRTLVVLLVLLICLTVQRGLNILNGIALIIDAIMIIVLATVELRRSRDGK</sequence>
<reference evidence="2 5" key="1">
    <citation type="journal article" date="2018" name="Int. J. Syst. Evol. Microbiol.">
        <title>Draft Genome Sequence of Faecalimonas umbilicata JCM 30896T, an Acetate-Producing Bacterium Isolated from Human Feces.</title>
        <authorList>
            <person name="Sakamoto M."/>
            <person name="Ikeyama N."/>
            <person name="Yuki M."/>
            <person name="Ohkuma M."/>
        </authorList>
    </citation>
    <scope>NUCLEOTIDE SEQUENCE [LARGE SCALE GENOMIC DNA]</scope>
    <source>
        <strain evidence="2 5">EGH7</strain>
    </source>
</reference>
<reference evidence="3 4" key="2">
    <citation type="submission" date="2019-03" db="EMBL/GenBank/DDBJ databases">
        <title>Genomic Encyclopedia of Type Strains, Phase IV (KMG-IV): sequencing the most valuable type-strain genomes for metagenomic binning, comparative biology and taxonomic classification.</title>
        <authorList>
            <person name="Goeker M."/>
        </authorList>
    </citation>
    <scope>NUCLEOTIDE SEQUENCE [LARGE SCALE GENOMIC DNA]</scope>
    <source>
        <strain evidence="3 4">DSM 103426</strain>
    </source>
</reference>
<accession>A0A4R3JKP6</accession>
<dbReference type="RefSeq" id="WP_165851621.1">
    <property type="nucleotide sequence ID" value="NZ_BHEO01000008.1"/>
</dbReference>
<comment type="caution">
    <text evidence="3">The sequence shown here is derived from an EMBL/GenBank/DDBJ whole genome shotgun (WGS) entry which is preliminary data.</text>
</comment>
<organism evidence="3 4">
    <name type="scientific">Faecalimonas umbilicata</name>
    <dbReference type="NCBI Taxonomy" id="1912855"/>
    <lineage>
        <taxon>Bacteria</taxon>
        <taxon>Bacillati</taxon>
        <taxon>Bacillota</taxon>
        <taxon>Clostridia</taxon>
        <taxon>Lachnospirales</taxon>
        <taxon>Lachnospiraceae</taxon>
        <taxon>Faecalimonas</taxon>
    </lineage>
</organism>
<dbReference type="EMBL" id="SLZV01000019">
    <property type="protein sequence ID" value="TCS66126.1"/>
    <property type="molecule type" value="Genomic_DNA"/>
</dbReference>
<protein>
    <recommendedName>
        <fullName evidence="6">DUF3927 domain-containing protein</fullName>
    </recommendedName>
</protein>
<evidence type="ECO:0000256" key="1">
    <source>
        <dbReference type="SAM" id="Phobius"/>
    </source>
</evidence>
<keyword evidence="1" id="KW-1133">Transmembrane helix</keyword>
<evidence type="ECO:0000313" key="5">
    <source>
        <dbReference type="Proteomes" id="UP000702954"/>
    </source>
</evidence>
<keyword evidence="1" id="KW-0472">Membrane</keyword>
<keyword evidence="1" id="KW-0812">Transmembrane</keyword>
<evidence type="ECO:0000313" key="4">
    <source>
        <dbReference type="Proteomes" id="UP000294613"/>
    </source>
</evidence>
<dbReference type="Proteomes" id="UP000702954">
    <property type="component" value="Unassembled WGS sequence"/>
</dbReference>
<name>A0A4R3JKP6_9FIRM</name>
<gene>
    <name evidence="3" type="ORF">EDD74_11924</name>
    <name evidence="2" type="ORF">FAEUMB_30960</name>
</gene>
<proteinExistence type="predicted"/>
<feature type="transmembrane region" description="Helical" evidence="1">
    <location>
        <begin position="32"/>
        <end position="48"/>
    </location>
</feature>